<organism evidence="8 9">
    <name type="scientific">Aegilops tauschii subsp. strangulata</name>
    <name type="common">Goatgrass</name>
    <dbReference type="NCBI Taxonomy" id="200361"/>
    <lineage>
        <taxon>Eukaryota</taxon>
        <taxon>Viridiplantae</taxon>
        <taxon>Streptophyta</taxon>
        <taxon>Embryophyta</taxon>
        <taxon>Tracheophyta</taxon>
        <taxon>Spermatophyta</taxon>
        <taxon>Magnoliopsida</taxon>
        <taxon>Liliopsida</taxon>
        <taxon>Poales</taxon>
        <taxon>Poaceae</taxon>
        <taxon>BOP clade</taxon>
        <taxon>Pooideae</taxon>
        <taxon>Triticodae</taxon>
        <taxon>Triticeae</taxon>
        <taxon>Triticinae</taxon>
        <taxon>Aegilops</taxon>
    </lineage>
</organism>
<evidence type="ECO:0000256" key="3">
    <source>
        <dbReference type="ARBA" id="ARBA00023125"/>
    </source>
</evidence>
<dbReference type="GO" id="GO:0005634">
    <property type="term" value="C:nucleus"/>
    <property type="evidence" value="ECO:0007669"/>
    <property type="project" value="UniProtKB-SubCell"/>
</dbReference>
<dbReference type="GO" id="GO:0003700">
    <property type="term" value="F:DNA-binding transcription factor activity"/>
    <property type="evidence" value="ECO:0007669"/>
    <property type="project" value="InterPro"/>
</dbReference>
<feature type="compositionally biased region" description="Low complexity" evidence="6">
    <location>
        <begin position="1"/>
        <end position="11"/>
    </location>
</feature>
<keyword evidence="9" id="KW-1185">Reference proteome</keyword>
<evidence type="ECO:0000259" key="7">
    <source>
        <dbReference type="PROSITE" id="PS50811"/>
    </source>
</evidence>
<dbReference type="AlphaFoldDB" id="A0A453EYX7"/>
<proteinExistence type="predicted"/>
<dbReference type="Gramene" id="AET3Gv20520200.1">
    <property type="protein sequence ID" value="AET3Gv20520200.1"/>
    <property type="gene ID" value="AET3Gv20520200"/>
</dbReference>
<keyword evidence="5" id="KW-0539">Nucleus</keyword>
<dbReference type="GO" id="GO:0043565">
    <property type="term" value="F:sequence-specific DNA binding"/>
    <property type="evidence" value="ECO:0007669"/>
    <property type="project" value="InterPro"/>
</dbReference>
<protein>
    <recommendedName>
        <fullName evidence="7">WRKY domain-containing protein</fullName>
    </recommendedName>
</protein>
<feature type="region of interest" description="Disordered" evidence="6">
    <location>
        <begin position="60"/>
        <end position="105"/>
    </location>
</feature>
<evidence type="ECO:0000256" key="4">
    <source>
        <dbReference type="ARBA" id="ARBA00023163"/>
    </source>
</evidence>
<dbReference type="SMART" id="SM00774">
    <property type="entry name" value="WRKY"/>
    <property type="match status" value="1"/>
</dbReference>
<evidence type="ECO:0000313" key="9">
    <source>
        <dbReference type="Proteomes" id="UP000015105"/>
    </source>
</evidence>
<evidence type="ECO:0000256" key="5">
    <source>
        <dbReference type="ARBA" id="ARBA00023242"/>
    </source>
</evidence>
<reference evidence="9" key="2">
    <citation type="journal article" date="2017" name="Nat. Plants">
        <title>The Aegilops tauschii genome reveals multiple impacts of transposons.</title>
        <authorList>
            <person name="Zhao G."/>
            <person name="Zou C."/>
            <person name="Li K."/>
            <person name="Wang K."/>
            <person name="Li T."/>
            <person name="Gao L."/>
            <person name="Zhang X."/>
            <person name="Wang H."/>
            <person name="Yang Z."/>
            <person name="Liu X."/>
            <person name="Jiang W."/>
            <person name="Mao L."/>
            <person name="Kong X."/>
            <person name="Jiao Y."/>
            <person name="Jia J."/>
        </authorList>
    </citation>
    <scope>NUCLEOTIDE SEQUENCE [LARGE SCALE GENOMIC DNA]</scope>
    <source>
        <strain evidence="9">cv. AL8/78</strain>
    </source>
</reference>
<dbReference type="PANTHER" id="PTHR31221">
    <property type="entry name" value="WRKY TRANSCRIPTION FACTOR PROTEIN 1-RELATED"/>
    <property type="match status" value="1"/>
</dbReference>
<dbReference type="InterPro" id="IPR044810">
    <property type="entry name" value="WRKY_plant"/>
</dbReference>
<dbReference type="InterPro" id="IPR036576">
    <property type="entry name" value="WRKY_dom_sf"/>
</dbReference>
<keyword evidence="4" id="KW-0804">Transcription</keyword>
<dbReference type="EnsemblPlants" id="AET3Gv20520200.1">
    <property type="protein sequence ID" value="AET3Gv20520200.1"/>
    <property type="gene ID" value="AET3Gv20520200"/>
</dbReference>
<dbReference type="SUPFAM" id="SSF118290">
    <property type="entry name" value="WRKY DNA-binding domain"/>
    <property type="match status" value="1"/>
</dbReference>
<evidence type="ECO:0000256" key="1">
    <source>
        <dbReference type="ARBA" id="ARBA00004123"/>
    </source>
</evidence>
<feature type="domain" description="WRKY" evidence="7">
    <location>
        <begin position="113"/>
        <end position="139"/>
    </location>
</feature>
<accession>A0A453EYX7</accession>
<feature type="compositionally biased region" description="Polar residues" evidence="6">
    <location>
        <begin position="61"/>
        <end position="70"/>
    </location>
</feature>
<reference evidence="8" key="4">
    <citation type="submission" date="2019-03" db="UniProtKB">
        <authorList>
            <consortium name="EnsemblPlants"/>
        </authorList>
    </citation>
    <scope>IDENTIFICATION</scope>
</reference>
<dbReference type="InterPro" id="IPR003657">
    <property type="entry name" value="WRKY_dom"/>
</dbReference>
<reference evidence="8" key="5">
    <citation type="journal article" date="2021" name="G3 (Bethesda)">
        <title>Aegilops tauschii genome assembly Aet v5.0 features greater sequence contiguity and improved annotation.</title>
        <authorList>
            <person name="Wang L."/>
            <person name="Zhu T."/>
            <person name="Rodriguez J.C."/>
            <person name="Deal K.R."/>
            <person name="Dubcovsky J."/>
            <person name="McGuire P.E."/>
            <person name="Lux T."/>
            <person name="Spannagl M."/>
            <person name="Mayer K.F.X."/>
            <person name="Baldrich P."/>
            <person name="Meyers B.C."/>
            <person name="Huo N."/>
            <person name="Gu Y.Q."/>
            <person name="Zhou H."/>
            <person name="Devos K.M."/>
            <person name="Bennetzen J.L."/>
            <person name="Unver T."/>
            <person name="Budak H."/>
            <person name="Gulick P.J."/>
            <person name="Galiba G."/>
            <person name="Kalapos B."/>
            <person name="Nelson D.R."/>
            <person name="Li P."/>
            <person name="You F.M."/>
            <person name="Luo M.C."/>
            <person name="Dvorak J."/>
        </authorList>
    </citation>
    <scope>NUCLEOTIDE SEQUENCE [LARGE SCALE GENOMIC DNA]</scope>
    <source>
        <strain evidence="8">cv. AL8/78</strain>
    </source>
</reference>
<evidence type="ECO:0000313" key="8">
    <source>
        <dbReference type="EnsemblPlants" id="AET3Gv20520200.1"/>
    </source>
</evidence>
<reference evidence="8" key="3">
    <citation type="journal article" date="2017" name="Nature">
        <title>Genome sequence of the progenitor of the wheat D genome Aegilops tauschii.</title>
        <authorList>
            <person name="Luo M.C."/>
            <person name="Gu Y.Q."/>
            <person name="Puiu D."/>
            <person name="Wang H."/>
            <person name="Twardziok S.O."/>
            <person name="Deal K.R."/>
            <person name="Huo N."/>
            <person name="Zhu T."/>
            <person name="Wang L."/>
            <person name="Wang Y."/>
            <person name="McGuire P.E."/>
            <person name="Liu S."/>
            <person name="Long H."/>
            <person name="Ramasamy R.K."/>
            <person name="Rodriguez J.C."/>
            <person name="Van S.L."/>
            <person name="Yuan L."/>
            <person name="Wang Z."/>
            <person name="Xia Z."/>
            <person name="Xiao L."/>
            <person name="Anderson O.D."/>
            <person name="Ouyang S."/>
            <person name="Liang Y."/>
            <person name="Zimin A.V."/>
            <person name="Pertea G."/>
            <person name="Qi P."/>
            <person name="Bennetzen J.L."/>
            <person name="Dai X."/>
            <person name="Dawson M.W."/>
            <person name="Muller H.G."/>
            <person name="Kugler K."/>
            <person name="Rivarola-Duarte L."/>
            <person name="Spannagl M."/>
            <person name="Mayer K.F.X."/>
            <person name="Lu F.H."/>
            <person name="Bevan M.W."/>
            <person name="Leroy P."/>
            <person name="Li P."/>
            <person name="You F.M."/>
            <person name="Sun Q."/>
            <person name="Liu Z."/>
            <person name="Lyons E."/>
            <person name="Wicker T."/>
            <person name="Salzberg S.L."/>
            <person name="Devos K.M."/>
            <person name="Dvorak J."/>
        </authorList>
    </citation>
    <scope>NUCLEOTIDE SEQUENCE [LARGE SCALE GENOMIC DNA]</scope>
    <source>
        <strain evidence="8">cv. AL8/78</strain>
    </source>
</reference>
<keyword evidence="2" id="KW-0805">Transcription regulation</keyword>
<feature type="region of interest" description="Disordered" evidence="6">
    <location>
        <begin position="1"/>
        <end position="24"/>
    </location>
</feature>
<dbReference type="Proteomes" id="UP000015105">
    <property type="component" value="Chromosome 3D"/>
</dbReference>
<name>A0A453EYX7_AEGTS</name>
<dbReference type="PANTHER" id="PTHR31221:SF335">
    <property type="entry name" value="OS01G0584900 PROTEIN"/>
    <property type="match status" value="1"/>
</dbReference>
<reference evidence="9" key="1">
    <citation type="journal article" date="2014" name="Science">
        <title>Ancient hybridizations among the ancestral genomes of bread wheat.</title>
        <authorList>
            <consortium name="International Wheat Genome Sequencing Consortium,"/>
            <person name="Marcussen T."/>
            <person name="Sandve S.R."/>
            <person name="Heier L."/>
            <person name="Spannagl M."/>
            <person name="Pfeifer M."/>
            <person name="Jakobsen K.S."/>
            <person name="Wulff B.B."/>
            <person name="Steuernagel B."/>
            <person name="Mayer K.F."/>
            <person name="Olsen O.A."/>
        </authorList>
    </citation>
    <scope>NUCLEOTIDE SEQUENCE [LARGE SCALE GENOMIC DNA]</scope>
    <source>
        <strain evidence="9">cv. AL8/78</strain>
    </source>
</reference>
<feature type="compositionally biased region" description="Polar residues" evidence="6">
    <location>
        <begin position="78"/>
        <end position="99"/>
    </location>
</feature>
<evidence type="ECO:0000256" key="2">
    <source>
        <dbReference type="ARBA" id="ARBA00023015"/>
    </source>
</evidence>
<evidence type="ECO:0000256" key="6">
    <source>
        <dbReference type="SAM" id="MobiDB-lite"/>
    </source>
</evidence>
<sequence>MSSYSSLLSVSPGEQIGGYADEGDHDDMAAATNYPSSFCFDFGEEYYSLAVAATASYPLHAQQQQPPTQADSHHSGKAASTTSSSRGLDNINTSLTSSDARSKGSKIAFKTRSEVEVLDDGYRWRKYGKKMVKNSPNPRYARTACSPSPAARIRILILFSDETAGDDGEQELLPLLQRGVPREEAGGAGSR</sequence>
<dbReference type="PROSITE" id="PS50811">
    <property type="entry name" value="WRKY"/>
    <property type="match status" value="1"/>
</dbReference>
<comment type="subcellular location">
    <subcellularLocation>
        <location evidence="1">Nucleus</location>
    </subcellularLocation>
</comment>
<dbReference type="Gene3D" id="2.20.25.80">
    <property type="entry name" value="WRKY domain"/>
    <property type="match status" value="1"/>
</dbReference>
<dbReference type="Pfam" id="PF03106">
    <property type="entry name" value="WRKY"/>
    <property type="match status" value="1"/>
</dbReference>
<keyword evidence="3" id="KW-0238">DNA-binding</keyword>